<proteinExistence type="inferred from homology"/>
<dbReference type="Gene3D" id="1.10.357.140">
    <property type="entry name" value="UbiA prenyltransferase"/>
    <property type="match status" value="1"/>
</dbReference>
<dbReference type="PANTHER" id="PTHR43448">
    <property type="entry name" value="PROTOHEME IX FARNESYLTRANSFERASE, MITOCHONDRIAL"/>
    <property type="match status" value="1"/>
</dbReference>
<organism evidence="13 14">
    <name type="scientific">Meira miltonrushii</name>
    <dbReference type="NCBI Taxonomy" id="1280837"/>
    <lineage>
        <taxon>Eukaryota</taxon>
        <taxon>Fungi</taxon>
        <taxon>Dikarya</taxon>
        <taxon>Basidiomycota</taxon>
        <taxon>Ustilaginomycotina</taxon>
        <taxon>Exobasidiomycetes</taxon>
        <taxon>Exobasidiales</taxon>
        <taxon>Brachybasidiaceae</taxon>
        <taxon>Meira</taxon>
    </lineage>
</organism>
<sequence>MAGYALCPAALSTSTSITTLLSMTAGTALCSASANALNQMVESPYDAQMPRTRNRPLPSRSITPLHAASFATVAGIGGVGALATINPLTAALGLANIVLYSGIYTPMKRVSIVNTWVGSIVGGIPPLIGWTACTGTLHLATDVPGWTLAALLFAWQFPHFNSLAHTLRREYARGGYRMMSVTDPSLNRRTSLRYAISLLPICSVLLPWTGVVHWSYAILSAPINLALVYASYGFWKHDGDKAARQCFWVSLIHLPAILLLAMACKTEVIEGVRRRLMGEEEVESE</sequence>
<dbReference type="OrthoDB" id="5211at2759"/>
<keyword evidence="14" id="KW-1185">Reference proteome</keyword>
<dbReference type="InterPro" id="IPR044878">
    <property type="entry name" value="UbiA_sf"/>
</dbReference>
<dbReference type="PANTHER" id="PTHR43448:SF2">
    <property type="entry name" value="PROTOHEME IX FARNESYLTRANSFERASE, MITOCHONDRIAL"/>
    <property type="match status" value="1"/>
</dbReference>
<comment type="similarity">
    <text evidence="2">Belongs to the UbiA prenyltransferase family.</text>
</comment>
<dbReference type="AlphaFoldDB" id="A0A316VCM8"/>
<dbReference type="GO" id="GO:0031966">
    <property type="term" value="C:mitochondrial membrane"/>
    <property type="evidence" value="ECO:0007669"/>
    <property type="project" value="UniProtKB-SubCell"/>
</dbReference>
<dbReference type="InterPro" id="IPR000537">
    <property type="entry name" value="UbiA_prenyltransferase"/>
</dbReference>
<evidence type="ECO:0000256" key="3">
    <source>
        <dbReference type="ARBA" id="ARBA00016335"/>
    </source>
</evidence>
<evidence type="ECO:0000256" key="10">
    <source>
        <dbReference type="ARBA" id="ARBA00023136"/>
    </source>
</evidence>
<evidence type="ECO:0000256" key="7">
    <source>
        <dbReference type="ARBA" id="ARBA00022989"/>
    </source>
</evidence>
<evidence type="ECO:0000313" key="14">
    <source>
        <dbReference type="Proteomes" id="UP000245771"/>
    </source>
</evidence>
<keyword evidence="8" id="KW-0496">Mitochondrion</keyword>
<dbReference type="GO" id="GO:0008495">
    <property type="term" value="F:protoheme IX farnesyltransferase activity"/>
    <property type="evidence" value="ECO:0007669"/>
    <property type="project" value="InterPro"/>
</dbReference>
<keyword evidence="9" id="KW-0350">Heme biosynthesis</keyword>
<feature type="transmembrane region" description="Helical" evidence="12">
    <location>
        <begin position="214"/>
        <end position="234"/>
    </location>
</feature>
<dbReference type="InParanoid" id="A0A316VCM8"/>
<dbReference type="InterPro" id="IPR006369">
    <property type="entry name" value="Protohaem_IX_farnesylTrfase"/>
</dbReference>
<evidence type="ECO:0000256" key="8">
    <source>
        <dbReference type="ARBA" id="ARBA00023128"/>
    </source>
</evidence>
<dbReference type="NCBIfam" id="TIGR01473">
    <property type="entry name" value="cyoE_ctaB"/>
    <property type="match status" value="1"/>
</dbReference>
<keyword evidence="10 12" id="KW-0472">Membrane</keyword>
<feature type="transmembrane region" description="Helical" evidence="12">
    <location>
        <begin position="246"/>
        <end position="263"/>
    </location>
</feature>
<evidence type="ECO:0000256" key="1">
    <source>
        <dbReference type="ARBA" id="ARBA00004225"/>
    </source>
</evidence>
<dbReference type="FunCoup" id="A0A316VCM8">
    <property type="interactions" value="349"/>
</dbReference>
<evidence type="ECO:0000256" key="2">
    <source>
        <dbReference type="ARBA" id="ARBA00005985"/>
    </source>
</evidence>
<dbReference type="PROSITE" id="PS00943">
    <property type="entry name" value="UBIA"/>
    <property type="match status" value="1"/>
</dbReference>
<evidence type="ECO:0000256" key="11">
    <source>
        <dbReference type="ARBA" id="ARBA00030253"/>
    </source>
</evidence>
<dbReference type="GeneID" id="37018225"/>
<keyword evidence="4 13" id="KW-0808">Transferase</keyword>
<feature type="transmembrane region" description="Helical" evidence="12">
    <location>
        <begin position="67"/>
        <end position="100"/>
    </location>
</feature>
<dbReference type="STRING" id="1280837.A0A316VCM8"/>
<name>A0A316VCM8_9BASI</name>
<evidence type="ECO:0000256" key="9">
    <source>
        <dbReference type="ARBA" id="ARBA00023133"/>
    </source>
</evidence>
<dbReference type="Pfam" id="PF01040">
    <property type="entry name" value="UbiA"/>
    <property type="match status" value="1"/>
</dbReference>
<evidence type="ECO:0000256" key="4">
    <source>
        <dbReference type="ARBA" id="ARBA00022679"/>
    </source>
</evidence>
<dbReference type="FunFam" id="1.10.357.140:FF:000004">
    <property type="entry name" value="Protoheme IX farnesyltransferase, mitochondrial"/>
    <property type="match status" value="1"/>
</dbReference>
<accession>A0A316VCM8</accession>
<dbReference type="Proteomes" id="UP000245771">
    <property type="component" value="Unassembled WGS sequence"/>
</dbReference>
<gene>
    <name evidence="13" type="ORF">FA14DRAFT_121116</name>
</gene>
<evidence type="ECO:0000256" key="6">
    <source>
        <dbReference type="ARBA" id="ARBA00022946"/>
    </source>
</evidence>
<protein>
    <recommendedName>
        <fullName evidence="3">Protoheme IX farnesyltransferase, mitochondrial</fullName>
    </recommendedName>
    <alternativeName>
        <fullName evidence="11">Heme O synthase</fullName>
    </alternativeName>
</protein>
<evidence type="ECO:0000313" key="13">
    <source>
        <dbReference type="EMBL" id="PWN35312.1"/>
    </source>
</evidence>
<evidence type="ECO:0000256" key="5">
    <source>
        <dbReference type="ARBA" id="ARBA00022692"/>
    </source>
</evidence>
<evidence type="ECO:0000256" key="12">
    <source>
        <dbReference type="SAM" id="Phobius"/>
    </source>
</evidence>
<keyword evidence="6" id="KW-0809">Transit peptide</keyword>
<feature type="transmembrane region" description="Helical" evidence="12">
    <location>
        <begin position="191"/>
        <end position="208"/>
    </location>
</feature>
<keyword evidence="7 12" id="KW-1133">Transmembrane helix</keyword>
<dbReference type="EMBL" id="KZ819603">
    <property type="protein sequence ID" value="PWN35312.1"/>
    <property type="molecule type" value="Genomic_DNA"/>
</dbReference>
<dbReference type="InterPro" id="IPR030470">
    <property type="entry name" value="UbiA_prenylTrfase_CS"/>
</dbReference>
<dbReference type="CDD" id="cd13957">
    <property type="entry name" value="PT_UbiA_Cox10"/>
    <property type="match status" value="1"/>
</dbReference>
<dbReference type="RefSeq" id="XP_025355614.1">
    <property type="nucleotide sequence ID" value="XM_025496444.1"/>
</dbReference>
<dbReference type="GO" id="GO:0006784">
    <property type="term" value="P:heme A biosynthetic process"/>
    <property type="evidence" value="ECO:0007669"/>
    <property type="project" value="TreeGrafter"/>
</dbReference>
<reference evidence="13 14" key="1">
    <citation type="journal article" date="2018" name="Mol. Biol. Evol.">
        <title>Broad Genomic Sampling Reveals a Smut Pathogenic Ancestry of the Fungal Clade Ustilaginomycotina.</title>
        <authorList>
            <person name="Kijpornyongpan T."/>
            <person name="Mondo S.J."/>
            <person name="Barry K."/>
            <person name="Sandor L."/>
            <person name="Lee J."/>
            <person name="Lipzen A."/>
            <person name="Pangilinan J."/>
            <person name="LaButti K."/>
            <person name="Hainaut M."/>
            <person name="Henrissat B."/>
            <person name="Grigoriev I.V."/>
            <person name="Spatafora J.W."/>
            <person name="Aime M.C."/>
        </authorList>
    </citation>
    <scope>NUCLEOTIDE SEQUENCE [LARGE SCALE GENOMIC DNA]</scope>
    <source>
        <strain evidence="13 14">MCA 3882</strain>
    </source>
</reference>
<keyword evidence="5 12" id="KW-0812">Transmembrane</keyword>
<comment type="subcellular location">
    <subcellularLocation>
        <location evidence="1">Mitochondrion membrane</location>
        <topology evidence="1">Multi-pass membrane protein</topology>
    </subcellularLocation>
</comment>